<reference evidence="1 2" key="1">
    <citation type="submission" date="2015-03" db="EMBL/GenBank/DDBJ databases">
        <title>Draft Genome Sequence of Burkholderia andropogonis type strain ICMP2807, isolated from Sorghum bicolor.</title>
        <authorList>
            <person name="Lopes-Santos L."/>
            <person name="Castro D.B."/>
            <person name="Ottoboni L.M."/>
            <person name="Park D."/>
            <person name="Weirc B.S."/>
            <person name="Destefano S.A."/>
        </authorList>
    </citation>
    <scope>NUCLEOTIDE SEQUENCE [LARGE SCALE GENOMIC DNA]</scope>
    <source>
        <strain evidence="1 2">ICMP2807</strain>
    </source>
</reference>
<dbReference type="PATRIC" id="fig|28092.6.peg.1547"/>
<gene>
    <name evidence="1" type="ORF">WM40_06515</name>
</gene>
<protein>
    <submittedName>
        <fullName evidence="1">N-formylglutamate amidohydrolase</fullName>
    </submittedName>
</protein>
<evidence type="ECO:0000313" key="1">
    <source>
        <dbReference type="EMBL" id="KKB64171.1"/>
    </source>
</evidence>
<accession>A0A0F5K227</accession>
<organism evidence="1 2">
    <name type="scientific">Robbsia andropogonis</name>
    <dbReference type="NCBI Taxonomy" id="28092"/>
    <lineage>
        <taxon>Bacteria</taxon>
        <taxon>Pseudomonadati</taxon>
        <taxon>Pseudomonadota</taxon>
        <taxon>Betaproteobacteria</taxon>
        <taxon>Burkholderiales</taxon>
        <taxon>Burkholderiaceae</taxon>
        <taxon>Robbsia</taxon>
    </lineage>
</organism>
<keyword evidence="2" id="KW-1185">Reference proteome</keyword>
<dbReference type="SUPFAM" id="SSF53187">
    <property type="entry name" value="Zn-dependent exopeptidases"/>
    <property type="match status" value="1"/>
</dbReference>
<dbReference type="EMBL" id="LAQU01000005">
    <property type="protein sequence ID" value="KKB64171.1"/>
    <property type="molecule type" value="Genomic_DNA"/>
</dbReference>
<comment type="caution">
    <text evidence="1">The sequence shown here is derived from an EMBL/GenBank/DDBJ whole genome shotgun (WGS) entry which is preliminary data.</text>
</comment>
<dbReference type="NCBIfam" id="TIGR02017">
    <property type="entry name" value="hutG_amidohyd"/>
    <property type="match status" value="1"/>
</dbReference>
<dbReference type="STRING" id="28092.WM40_06515"/>
<dbReference type="Gene3D" id="3.40.630.40">
    <property type="entry name" value="Zn-dependent exopeptidases"/>
    <property type="match status" value="1"/>
</dbReference>
<dbReference type="InterPro" id="IPR007709">
    <property type="entry name" value="N-FG_amidohydro"/>
</dbReference>
<dbReference type="AlphaFoldDB" id="A0A0F5K227"/>
<proteinExistence type="predicted"/>
<dbReference type="RefSeq" id="WP_024904006.1">
    <property type="nucleotide sequence ID" value="NZ_CADFGU010000003.1"/>
</dbReference>
<keyword evidence="1" id="KW-0378">Hydrolase</keyword>
<dbReference type="Proteomes" id="UP000033618">
    <property type="component" value="Unassembled WGS sequence"/>
</dbReference>
<dbReference type="GO" id="GO:0016787">
    <property type="term" value="F:hydrolase activity"/>
    <property type="evidence" value="ECO:0007669"/>
    <property type="project" value="UniProtKB-KW"/>
</dbReference>
<name>A0A0F5K227_9BURK</name>
<dbReference type="OrthoDB" id="8716700at2"/>
<dbReference type="Pfam" id="PF05013">
    <property type="entry name" value="FGase"/>
    <property type="match status" value="1"/>
</dbReference>
<dbReference type="InterPro" id="IPR010247">
    <property type="entry name" value="HutG_amidohyd"/>
</dbReference>
<sequence length="274" mass="30530">MKTGYTLHQGDSALLISIPHVGTTIPEVLKPVYSAAGLTVQDTDWHLDRLYDFAREMGATILCGEYSRYVIDLNRPRNDESLYPGKVTTGLCPTETFLGEDIYLPGQAPDAAQKAARVNEYWHPYHHTLMQQITRLRERHPHIVVWEGHSIKSHLPRLFDGKLWDLNLGTADGRSAATSVSDAVMHAAGSDGAYTSILNGRFKGGYITRHYGKPDQGVHTVQLEKCWSTYMHEDAPYDYAPAIAARLQPLLRKMLQAAVDALPTTHVPPPAYPD</sequence>
<evidence type="ECO:0000313" key="2">
    <source>
        <dbReference type="Proteomes" id="UP000033618"/>
    </source>
</evidence>